<dbReference type="Pfam" id="PF00144">
    <property type="entry name" value="Beta-lactamase"/>
    <property type="match status" value="1"/>
</dbReference>
<dbReference type="PANTHER" id="PTHR46825">
    <property type="entry name" value="D-ALANYL-D-ALANINE-CARBOXYPEPTIDASE/ENDOPEPTIDASE AMPH"/>
    <property type="match status" value="1"/>
</dbReference>
<dbReference type="AlphaFoldDB" id="A0AB35MFG5"/>
<keyword evidence="2" id="KW-0378">Hydrolase</keyword>
<accession>A0AB35MFG5</accession>
<dbReference type="InterPro" id="IPR050491">
    <property type="entry name" value="AmpC-like"/>
</dbReference>
<evidence type="ECO:0000313" key="2">
    <source>
        <dbReference type="EMBL" id="MDN4482514.1"/>
    </source>
</evidence>
<evidence type="ECO:0000259" key="1">
    <source>
        <dbReference type="Pfam" id="PF00144"/>
    </source>
</evidence>
<dbReference type="Gene3D" id="3.40.710.10">
    <property type="entry name" value="DD-peptidase/beta-lactamase superfamily"/>
    <property type="match status" value="1"/>
</dbReference>
<dbReference type="GO" id="GO:0016787">
    <property type="term" value="F:hydrolase activity"/>
    <property type="evidence" value="ECO:0007669"/>
    <property type="project" value="UniProtKB-KW"/>
</dbReference>
<feature type="domain" description="Beta-lactamase-related" evidence="1">
    <location>
        <begin position="36"/>
        <end position="327"/>
    </location>
</feature>
<reference evidence="2 3" key="1">
    <citation type="submission" date="2023-06" db="EMBL/GenBank/DDBJ databases">
        <title>SYSU T0a273.</title>
        <authorList>
            <person name="Gao L."/>
            <person name="Fang B.-Z."/>
            <person name="Li W.-J."/>
        </authorList>
    </citation>
    <scope>NUCLEOTIDE SEQUENCE [LARGE SCALE GENOMIC DNA]</scope>
    <source>
        <strain evidence="2 3">SYSU T0a273</strain>
    </source>
</reference>
<name>A0AB35MFG5_9MICO</name>
<dbReference type="EMBL" id="JAUHQB010000001">
    <property type="protein sequence ID" value="MDN4482514.1"/>
    <property type="molecule type" value="Genomic_DNA"/>
</dbReference>
<dbReference type="PANTHER" id="PTHR46825:SF7">
    <property type="entry name" value="D-ALANYL-D-ALANINE CARBOXYPEPTIDASE"/>
    <property type="match status" value="1"/>
</dbReference>
<dbReference type="RefSeq" id="WP_301159621.1">
    <property type="nucleotide sequence ID" value="NZ_JAUHQB010000001.1"/>
</dbReference>
<dbReference type="SUPFAM" id="SSF56601">
    <property type="entry name" value="beta-lactamase/transpeptidase-like"/>
    <property type="match status" value="1"/>
</dbReference>
<comment type="caution">
    <text evidence="2">The sequence shown here is derived from an EMBL/GenBank/DDBJ whole genome shotgun (WGS) entry which is preliminary data.</text>
</comment>
<evidence type="ECO:0000313" key="3">
    <source>
        <dbReference type="Proteomes" id="UP001172756"/>
    </source>
</evidence>
<dbReference type="Proteomes" id="UP001172756">
    <property type="component" value="Unassembled WGS sequence"/>
</dbReference>
<protein>
    <submittedName>
        <fullName evidence="2">Serine hydrolase domain-containing protein</fullName>
        <ecNumber evidence="2">3.1.1.103</ecNumber>
    </submittedName>
</protein>
<dbReference type="InterPro" id="IPR001466">
    <property type="entry name" value="Beta-lactam-related"/>
</dbReference>
<dbReference type="EC" id="3.1.1.103" evidence="2"/>
<sequence length="344" mass="37477">MRRLDAIADRYQARRDTSDVRAAIRLSPGAEWSWTAPHAREQFAVASTTKLVTAALALSAVDRGLLRLDTAAMHVLGRAALDGLHVRRGLDARPEITVERLLNHSTGIADYFADRGNDGRVLQRDLLAADQSWDARSAIDRMRGVRPHGRPGARLAHYSDTNYRLLELILEEVEGETFADLVRTRITEPLGLGATFLLTPETLDRVGDLAPLKAGTEPLVVPRALASAGADGSLVSTVDDLLALSDALFGARLFSRELLERATSDWRWMLVPPGRYGLGIMRVRFNDARAPRLLPPLVGHSGITGAVLFHSPDEGITIAAGVNQFAKPALGYRFMAELVSAALR</sequence>
<organism evidence="2 3">
    <name type="scientific">Demequina lignilytica</name>
    <dbReference type="NCBI Taxonomy" id="3051663"/>
    <lineage>
        <taxon>Bacteria</taxon>
        <taxon>Bacillati</taxon>
        <taxon>Actinomycetota</taxon>
        <taxon>Actinomycetes</taxon>
        <taxon>Micrococcales</taxon>
        <taxon>Demequinaceae</taxon>
        <taxon>Demequina</taxon>
    </lineage>
</organism>
<proteinExistence type="predicted"/>
<gene>
    <name evidence="2" type="ORF">QQ002_03050</name>
</gene>
<dbReference type="InterPro" id="IPR012338">
    <property type="entry name" value="Beta-lactam/transpept-like"/>
</dbReference>